<dbReference type="Pfam" id="PF00561">
    <property type="entry name" value="Abhydrolase_1"/>
    <property type="match status" value="1"/>
</dbReference>
<dbReference type="PANTHER" id="PTHR43433:SF5">
    <property type="entry name" value="AB HYDROLASE-1 DOMAIN-CONTAINING PROTEIN"/>
    <property type="match status" value="1"/>
</dbReference>
<name>A0ABN1LQN5_9ALTE</name>
<keyword evidence="3" id="KW-1185">Reference proteome</keyword>
<accession>A0ABN1LQN5</accession>
<dbReference type="EMBL" id="BAAAFD010000010">
    <property type="protein sequence ID" value="GAA0859088.1"/>
    <property type="molecule type" value="Genomic_DNA"/>
</dbReference>
<dbReference type="GO" id="GO:0016787">
    <property type="term" value="F:hydrolase activity"/>
    <property type="evidence" value="ECO:0007669"/>
    <property type="project" value="UniProtKB-KW"/>
</dbReference>
<dbReference type="Proteomes" id="UP001500359">
    <property type="component" value="Unassembled WGS sequence"/>
</dbReference>
<keyword evidence="2" id="KW-0378">Hydrolase</keyword>
<evidence type="ECO:0000313" key="2">
    <source>
        <dbReference type="EMBL" id="GAA0859088.1"/>
    </source>
</evidence>
<gene>
    <name evidence="2" type="ORF">GCM10009114_31220</name>
</gene>
<dbReference type="InterPro" id="IPR029058">
    <property type="entry name" value="AB_hydrolase_fold"/>
</dbReference>
<dbReference type="PANTHER" id="PTHR43433">
    <property type="entry name" value="HYDROLASE, ALPHA/BETA FOLD FAMILY PROTEIN"/>
    <property type="match status" value="1"/>
</dbReference>
<dbReference type="SUPFAM" id="SSF53474">
    <property type="entry name" value="alpha/beta-Hydrolases"/>
    <property type="match status" value="1"/>
</dbReference>
<feature type="domain" description="AB hydrolase-1" evidence="1">
    <location>
        <begin position="29"/>
        <end position="280"/>
    </location>
</feature>
<evidence type="ECO:0000313" key="3">
    <source>
        <dbReference type="Proteomes" id="UP001500359"/>
    </source>
</evidence>
<protein>
    <submittedName>
        <fullName evidence="2">Alpha/beta hydrolase</fullName>
    </submittedName>
</protein>
<sequence length="306" mass="34227">MNFPTDNEKLAEVNGITLCYESFGDPKHPAMLLIMGLATQMIHWDERFCQKLADRGFWVIRFDNRDIGNSSKISHAKVPSLPSVFANQLFGRRLKVPYHLENMAEDALALLDFLNIDQCHVTGVSMGGMIAQCMAIIAPHRLLSLTSIMSTTGDPKLPKPKKSVVLKVMQPPPKEEQAYIQYALGLWKLLHQNHFEFDHQKVRSLLLKAKQRSYDPAGIWRQTCAILAAEDRTQKLTQLTMPCLVIHGDADPLVPVECGIATANAIPNATLKIFTGMGHTLPEPLWDEMIEQMVTNSLSGRSSNLI</sequence>
<dbReference type="InterPro" id="IPR050471">
    <property type="entry name" value="AB_hydrolase"/>
</dbReference>
<organism evidence="2 3">
    <name type="scientific">Aliiglaciecola litoralis</name>
    <dbReference type="NCBI Taxonomy" id="582857"/>
    <lineage>
        <taxon>Bacteria</taxon>
        <taxon>Pseudomonadati</taxon>
        <taxon>Pseudomonadota</taxon>
        <taxon>Gammaproteobacteria</taxon>
        <taxon>Alteromonadales</taxon>
        <taxon>Alteromonadaceae</taxon>
        <taxon>Aliiglaciecola</taxon>
    </lineage>
</organism>
<dbReference type="Gene3D" id="3.40.50.1820">
    <property type="entry name" value="alpha/beta hydrolase"/>
    <property type="match status" value="1"/>
</dbReference>
<proteinExistence type="predicted"/>
<comment type="caution">
    <text evidence="2">The sequence shown here is derived from an EMBL/GenBank/DDBJ whole genome shotgun (WGS) entry which is preliminary data.</text>
</comment>
<reference evidence="2 3" key="1">
    <citation type="journal article" date="2019" name="Int. J. Syst. Evol. Microbiol.">
        <title>The Global Catalogue of Microorganisms (GCM) 10K type strain sequencing project: providing services to taxonomists for standard genome sequencing and annotation.</title>
        <authorList>
            <consortium name="The Broad Institute Genomics Platform"/>
            <consortium name="The Broad Institute Genome Sequencing Center for Infectious Disease"/>
            <person name="Wu L."/>
            <person name="Ma J."/>
        </authorList>
    </citation>
    <scope>NUCLEOTIDE SEQUENCE [LARGE SCALE GENOMIC DNA]</scope>
    <source>
        <strain evidence="2 3">JCM 15896</strain>
    </source>
</reference>
<evidence type="ECO:0000259" key="1">
    <source>
        <dbReference type="Pfam" id="PF00561"/>
    </source>
</evidence>
<dbReference type="InterPro" id="IPR000073">
    <property type="entry name" value="AB_hydrolase_1"/>
</dbReference>
<dbReference type="RefSeq" id="WP_343861639.1">
    <property type="nucleotide sequence ID" value="NZ_BAAAFD010000010.1"/>
</dbReference>